<dbReference type="RefSeq" id="XP_060458822.1">
    <property type="nucleotide sequence ID" value="XM_060602427.1"/>
</dbReference>
<evidence type="ECO:0000313" key="3">
    <source>
        <dbReference type="Proteomes" id="UP001233271"/>
    </source>
</evidence>
<proteinExistence type="inferred from homology"/>
<protein>
    <recommendedName>
        <fullName evidence="4">Enoyl-CoA hydratase</fullName>
    </recommendedName>
</protein>
<dbReference type="EMBL" id="AP028217">
    <property type="protein sequence ID" value="BEI93557.1"/>
    <property type="molecule type" value="Genomic_DNA"/>
</dbReference>
<dbReference type="InterPro" id="IPR029045">
    <property type="entry name" value="ClpP/crotonase-like_dom_sf"/>
</dbReference>
<accession>A0AA48QXP2</accession>
<dbReference type="KEGG" id="ccac:CcaHIS019_0600160"/>
<comment type="similarity">
    <text evidence="1">Belongs to the enoyl-CoA hydratase/isomerase family.</text>
</comment>
<dbReference type="InterPro" id="IPR001753">
    <property type="entry name" value="Enoyl-CoA_hydra/iso"/>
</dbReference>
<dbReference type="Pfam" id="PF00378">
    <property type="entry name" value="ECH_1"/>
    <property type="match status" value="1"/>
</dbReference>
<dbReference type="PANTHER" id="PTHR43684:SF4">
    <property type="entry name" value="ENOYL-COA HYDRATASE_ISOMERASE FAMILY PROTEIN (AFU_ORTHOLOGUE AFUA_1G01890)"/>
    <property type="match status" value="1"/>
</dbReference>
<dbReference type="InterPro" id="IPR014748">
    <property type="entry name" value="Enoyl-CoA_hydra_C"/>
</dbReference>
<gene>
    <name evidence="2" type="ORF">CcaverHIS019_0600160</name>
</gene>
<dbReference type="SUPFAM" id="SSF52096">
    <property type="entry name" value="ClpP/crotonase"/>
    <property type="match status" value="1"/>
</dbReference>
<dbReference type="Gene3D" id="1.10.12.10">
    <property type="entry name" value="Lyase 2-enoyl-coa Hydratase, Chain A, domain 2"/>
    <property type="match status" value="1"/>
</dbReference>
<name>A0AA48QXP2_9TREE</name>
<dbReference type="Proteomes" id="UP001233271">
    <property type="component" value="Chromosome 6"/>
</dbReference>
<keyword evidence="3" id="KW-1185">Reference proteome</keyword>
<sequence>MSLPQTYSSLPLKEVRVSNHPANAAGVTPIQIVTLYRPNAHNAFTRVMQEELVLLWNTFDADDRVKVIIMTGHGKMFCAGADLQQGFKRDLSGKINDHRDGGGRVAVAIHQCRKPTIAAMQGSAVGVGMTMTLPMAIRVAYKGGKYGFPFARRGLVMEAASSFFLPKLVGNGRTMHLISTGATYPGDHKLFDGMFTEVMDTPDAVLTRAVELATEIVDNCSTVAWALMRDLVWRPTPSAEEQHLLDSRILYSMFSGADNNEGVKAFLEKRKVNFTGSLPKDAPEVYPWWPLIDTRDPVKDAKAKL</sequence>
<dbReference type="InterPro" id="IPR051053">
    <property type="entry name" value="ECH/Chromodomain_protein"/>
</dbReference>
<dbReference type="GeneID" id="85497427"/>
<dbReference type="PANTHER" id="PTHR43684">
    <property type="match status" value="1"/>
</dbReference>
<dbReference type="AlphaFoldDB" id="A0AA48QXP2"/>
<evidence type="ECO:0000313" key="2">
    <source>
        <dbReference type="EMBL" id="BEI93557.1"/>
    </source>
</evidence>
<evidence type="ECO:0008006" key="4">
    <source>
        <dbReference type="Google" id="ProtNLM"/>
    </source>
</evidence>
<reference evidence="2" key="1">
    <citation type="journal article" date="2023" name="BMC Genomics">
        <title>Chromosome-level genome assemblies of Cutaneotrichosporon spp. (Trichosporonales, Basidiomycota) reveal imbalanced evolution between nucleotide sequences and chromosome synteny.</title>
        <authorList>
            <person name="Kobayashi Y."/>
            <person name="Kayamori A."/>
            <person name="Aoki K."/>
            <person name="Shiwa Y."/>
            <person name="Matsutani M."/>
            <person name="Fujita N."/>
            <person name="Sugita T."/>
            <person name="Iwasaki W."/>
            <person name="Tanaka N."/>
            <person name="Takashima M."/>
        </authorList>
    </citation>
    <scope>NUCLEOTIDE SEQUENCE</scope>
    <source>
        <strain evidence="2">HIS019</strain>
    </source>
</reference>
<dbReference type="Gene3D" id="3.90.226.10">
    <property type="entry name" value="2-enoyl-CoA Hydratase, Chain A, domain 1"/>
    <property type="match status" value="1"/>
</dbReference>
<dbReference type="CDD" id="cd06558">
    <property type="entry name" value="crotonase-like"/>
    <property type="match status" value="1"/>
</dbReference>
<evidence type="ECO:0000256" key="1">
    <source>
        <dbReference type="ARBA" id="ARBA00005254"/>
    </source>
</evidence>
<organism evidence="2 3">
    <name type="scientific">Cutaneotrichosporon cavernicola</name>
    <dbReference type="NCBI Taxonomy" id="279322"/>
    <lineage>
        <taxon>Eukaryota</taxon>
        <taxon>Fungi</taxon>
        <taxon>Dikarya</taxon>
        <taxon>Basidiomycota</taxon>
        <taxon>Agaricomycotina</taxon>
        <taxon>Tremellomycetes</taxon>
        <taxon>Trichosporonales</taxon>
        <taxon>Trichosporonaceae</taxon>
        <taxon>Cutaneotrichosporon</taxon>
    </lineage>
</organism>